<name>A0ABN9M4F2_9NEOB</name>
<keyword evidence="5 6" id="KW-0472">Membrane</keyword>
<dbReference type="Pfam" id="PF02060">
    <property type="entry name" value="ISK_Channel"/>
    <property type="match status" value="1"/>
</dbReference>
<evidence type="ECO:0000256" key="3">
    <source>
        <dbReference type="ARBA" id="ARBA00022692"/>
    </source>
</evidence>
<feature type="transmembrane region" description="Helical" evidence="6">
    <location>
        <begin position="75"/>
        <end position="97"/>
    </location>
</feature>
<evidence type="ECO:0000313" key="8">
    <source>
        <dbReference type="Proteomes" id="UP001176940"/>
    </source>
</evidence>
<evidence type="ECO:0000256" key="4">
    <source>
        <dbReference type="ARBA" id="ARBA00022989"/>
    </source>
</evidence>
<dbReference type="PANTHER" id="PTHR15282:SF10">
    <property type="entry name" value="POTASSIUM VOLTAGE-GATED CHANNEL SUBFAMILY E MEMBER 1"/>
    <property type="match status" value="1"/>
</dbReference>
<keyword evidence="8" id="KW-1185">Reference proteome</keyword>
<keyword evidence="3 6" id="KW-0812">Transmembrane</keyword>
<dbReference type="EMBL" id="CAUEEQ010040553">
    <property type="protein sequence ID" value="CAJ0955639.1"/>
    <property type="molecule type" value="Genomic_DNA"/>
</dbReference>
<protein>
    <recommendedName>
        <fullName evidence="9">Cytochrome c oxidase subunit I</fullName>
    </recommendedName>
</protein>
<reference evidence="7" key="1">
    <citation type="submission" date="2023-07" db="EMBL/GenBank/DDBJ databases">
        <authorList>
            <person name="Stuckert A."/>
        </authorList>
    </citation>
    <scope>NUCLEOTIDE SEQUENCE</scope>
</reference>
<organism evidence="7 8">
    <name type="scientific">Ranitomeya imitator</name>
    <name type="common">mimic poison frog</name>
    <dbReference type="NCBI Taxonomy" id="111125"/>
    <lineage>
        <taxon>Eukaryota</taxon>
        <taxon>Metazoa</taxon>
        <taxon>Chordata</taxon>
        <taxon>Craniata</taxon>
        <taxon>Vertebrata</taxon>
        <taxon>Euteleostomi</taxon>
        <taxon>Amphibia</taxon>
        <taxon>Batrachia</taxon>
        <taxon>Anura</taxon>
        <taxon>Neobatrachia</taxon>
        <taxon>Hyloidea</taxon>
        <taxon>Dendrobatidae</taxon>
        <taxon>Dendrobatinae</taxon>
        <taxon>Ranitomeya</taxon>
    </lineage>
</organism>
<gene>
    <name evidence="7" type="ORF">RIMI_LOCUS15211424</name>
</gene>
<comment type="subcellular location">
    <subcellularLocation>
        <location evidence="1">Membrane</location>
        <topology evidence="1">Single-pass membrane protein</topology>
    </subcellularLocation>
</comment>
<dbReference type="PANTHER" id="PTHR15282">
    <property type="entry name" value="POTASSIUM VOLTAGE-GATED CHANNEL SUBFAMILY E MEMBER 1, 3"/>
    <property type="match status" value="1"/>
</dbReference>
<accession>A0ABN9M4F2</accession>
<dbReference type="Proteomes" id="UP001176940">
    <property type="component" value="Unassembled WGS sequence"/>
</dbReference>
<keyword evidence="4 6" id="KW-1133">Transmembrane helix</keyword>
<evidence type="ECO:0000256" key="6">
    <source>
        <dbReference type="SAM" id="Phobius"/>
    </source>
</evidence>
<evidence type="ECO:0000313" key="7">
    <source>
        <dbReference type="EMBL" id="CAJ0955639.1"/>
    </source>
</evidence>
<evidence type="ECO:0000256" key="2">
    <source>
        <dbReference type="ARBA" id="ARBA00005688"/>
    </source>
</evidence>
<dbReference type="PRINTS" id="PR00168">
    <property type="entry name" value="KCNECHANNEL"/>
</dbReference>
<evidence type="ECO:0000256" key="5">
    <source>
        <dbReference type="ARBA" id="ARBA00023136"/>
    </source>
</evidence>
<comment type="similarity">
    <text evidence="2">Belongs to the potassium channel KCNE family.</text>
</comment>
<evidence type="ECO:0008006" key="9">
    <source>
        <dbReference type="Google" id="ProtNLM"/>
    </source>
</evidence>
<dbReference type="InterPro" id="IPR000369">
    <property type="entry name" value="K_chnl_KCNE"/>
</dbReference>
<proteinExistence type="inferred from homology"/>
<evidence type="ECO:0000256" key="1">
    <source>
        <dbReference type="ARBA" id="ARBA00004167"/>
    </source>
</evidence>
<sequence length="156" mass="18109">MHPPFWKMAAPREKTDRRTSGGWIEKYRTSLKKRNKMESTTNENTTSLFVQMNNYVKDSVNSTVIYTKTSDQMGVVYILLLLGFFGFFTFGIMLSYIRSKKREHSSDPYHMYIAKEWKKAPVVVPRLTVPTSTCFFVENRFAAEHPTSLIPTMSTD</sequence>
<comment type="caution">
    <text evidence="7">The sequence shown here is derived from an EMBL/GenBank/DDBJ whole genome shotgun (WGS) entry which is preliminary data.</text>
</comment>